<evidence type="ECO:0000313" key="9">
    <source>
        <dbReference type="EMBL" id="MBC8611769.1"/>
    </source>
</evidence>
<evidence type="ECO:0000256" key="1">
    <source>
        <dbReference type="ARBA" id="ARBA00004953"/>
    </source>
</evidence>
<evidence type="ECO:0000313" key="10">
    <source>
        <dbReference type="Proteomes" id="UP000632659"/>
    </source>
</evidence>
<evidence type="ECO:0000256" key="8">
    <source>
        <dbReference type="ARBA" id="ARBA00047561"/>
    </source>
</evidence>
<sequence length="404" mass="44185">MKKLLIFSGTTEGRLLAGSLCRAGHHVTVSVATEYGKELAFSEAGYRVWTGRLDREEMEEKLKAERFDAVIDATHPYAVQVTENLKSACEALGISYYRLKRMETSAKEAVYVSSPAEAVQYLEQTSGKVLLTTGAKELSAYASLSGFSDRVYARVLPCVESIEACQGCGLMGGHILAMQGPFSEEMNLAVLRQINAEFLVTKSSGTAGGFDEKVRAAKRAGAVVIVIGRTQQETGFSMEELCGLFGACQELAPPAYFPMFFPLQGKRILVVGAGAIAARRIQTLKRFGCYITVVAPRLSDPVRAMADRIYEREFADSDCGGMYFVLAATNDRAVNHHIVSLCRNRGILVNAADCKEECDFYFPAVAEHDGLVFGICSSGADHRKVKQAANFLRREFGRKQEGLE</sequence>
<proteinExistence type="predicted"/>
<dbReference type="NCBIfam" id="TIGR00715">
    <property type="entry name" value="precor6x_red"/>
    <property type="match status" value="1"/>
</dbReference>
<evidence type="ECO:0000256" key="2">
    <source>
        <dbReference type="ARBA" id="ARBA00005010"/>
    </source>
</evidence>
<organism evidence="9 10">
    <name type="scientific">Massiliimalia timonensis</name>
    <dbReference type="NCBI Taxonomy" id="1987501"/>
    <lineage>
        <taxon>Bacteria</taxon>
        <taxon>Bacillati</taxon>
        <taxon>Bacillota</taxon>
        <taxon>Clostridia</taxon>
        <taxon>Eubacteriales</taxon>
        <taxon>Oscillospiraceae</taxon>
        <taxon>Massiliimalia</taxon>
    </lineage>
</organism>
<dbReference type="Proteomes" id="UP000632659">
    <property type="component" value="Unassembled WGS sequence"/>
</dbReference>
<reference evidence="9" key="1">
    <citation type="submission" date="2020-08" db="EMBL/GenBank/DDBJ databases">
        <title>Genome public.</title>
        <authorList>
            <person name="Liu C."/>
            <person name="Sun Q."/>
        </authorList>
    </citation>
    <scope>NUCLEOTIDE SEQUENCE</scope>
    <source>
        <strain evidence="9">NSJ-15</strain>
    </source>
</reference>
<dbReference type="AlphaFoldDB" id="A0A8J6TR08"/>
<evidence type="ECO:0000256" key="6">
    <source>
        <dbReference type="ARBA" id="ARBA00023027"/>
    </source>
</evidence>
<dbReference type="InterPro" id="IPR006367">
    <property type="entry name" value="Sirohaem_synthase_N"/>
</dbReference>
<comment type="caution">
    <text evidence="9">The sequence shown here is derived from an EMBL/GenBank/DDBJ whole genome shotgun (WGS) entry which is preliminary data.</text>
</comment>
<dbReference type="GO" id="GO:0009236">
    <property type="term" value="P:cobalamin biosynthetic process"/>
    <property type="evidence" value="ECO:0007669"/>
    <property type="project" value="UniProtKB-UniPathway"/>
</dbReference>
<dbReference type="UniPathway" id="UPA00262">
    <property type="reaction ID" value="UER00222"/>
</dbReference>
<dbReference type="GO" id="GO:0016994">
    <property type="term" value="F:precorrin-6A reductase activity"/>
    <property type="evidence" value="ECO:0007669"/>
    <property type="project" value="InterPro"/>
</dbReference>
<dbReference type="NCBIfam" id="TIGR01470">
    <property type="entry name" value="cysG_Nterm"/>
    <property type="match status" value="1"/>
</dbReference>
<dbReference type="PANTHER" id="PTHR36925">
    <property type="entry name" value="COBALT-PRECORRIN-6A REDUCTASE"/>
    <property type="match status" value="1"/>
</dbReference>
<comment type="pathway">
    <text evidence="2">Porphyrin-containing compound metabolism; siroheme biosynthesis; sirohydrochlorin from precorrin-2: step 1/1.</text>
</comment>
<dbReference type="Pfam" id="PF13241">
    <property type="entry name" value="NAD_binding_7"/>
    <property type="match status" value="1"/>
</dbReference>
<evidence type="ECO:0000256" key="3">
    <source>
        <dbReference type="ARBA" id="ARBA00012400"/>
    </source>
</evidence>
<keyword evidence="10" id="KW-1185">Reference proteome</keyword>
<dbReference type="EMBL" id="JACRTL010000008">
    <property type="protein sequence ID" value="MBC8611769.1"/>
    <property type="molecule type" value="Genomic_DNA"/>
</dbReference>
<keyword evidence="7" id="KW-0627">Porphyrin biosynthesis</keyword>
<dbReference type="InterPro" id="IPR003723">
    <property type="entry name" value="Precorrin-6x_reduct"/>
</dbReference>
<evidence type="ECO:0000256" key="7">
    <source>
        <dbReference type="ARBA" id="ARBA00023244"/>
    </source>
</evidence>
<dbReference type="RefSeq" id="WP_187536761.1">
    <property type="nucleotide sequence ID" value="NZ_JACRTL010000008.1"/>
</dbReference>
<keyword evidence="5 9" id="KW-0560">Oxidoreductase</keyword>
<dbReference type="PANTHER" id="PTHR36925:SF1">
    <property type="entry name" value="COBALT-PRECORRIN-6A REDUCTASE"/>
    <property type="match status" value="1"/>
</dbReference>
<comment type="catalytic activity">
    <reaction evidence="8">
        <text>precorrin-2 + NAD(+) = sirohydrochlorin + NADH + 2 H(+)</text>
        <dbReference type="Rhea" id="RHEA:15613"/>
        <dbReference type="ChEBI" id="CHEBI:15378"/>
        <dbReference type="ChEBI" id="CHEBI:57540"/>
        <dbReference type="ChEBI" id="CHEBI:57945"/>
        <dbReference type="ChEBI" id="CHEBI:58351"/>
        <dbReference type="ChEBI" id="CHEBI:58827"/>
        <dbReference type="EC" id="1.3.1.76"/>
    </reaction>
</comment>
<evidence type="ECO:0000256" key="5">
    <source>
        <dbReference type="ARBA" id="ARBA00023002"/>
    </source>
</evidence>
<name>A0A8J6TR08_9FIRM</name>
<dbReference type="Pfam" id="PF02571">
    <property type="entry name" value="CbiJ"/>
    <property type="match status" value="1"/>
</dbReference>
<comment type="pathway">
    <text evidence="1">Cofactor biosynthesis; adenosylcobalamin biosynthesis.</text>
</comment>
<evidence type="ECO:0000256" key="4">
    <source>
        <dbReference type="ARBA" id="ARBA00022573"/>
    </source>
</evidence>
<dbReference type="EC" id="1.3.1.76" evidence="3"/>
<dbReference type="GO" id="GO:0019354">
    <property type="term" value="P:siroheme biosynthetic process"/>
    <property type="evidence" value="ECO:0007669"/>
    <property type="project" value="UniProtKB-UniPathway"/>
</dbReference>
<dbReference type="SUPFAM" id="SSF51735">
    <property type="entry name" value="NAD(P)-binding Rossmann-fold domains"/>
    <property type="match status" value="1"/>
</dbReference>
<accession>A0A8J6TR08</accession>
<dbReference type="UniPathway" id="UPA00148"/>
<keyword evidence="4" id="KW-0169">Cobalamin biosynthesis</keyword>
<keyword evidence="6" id="KW-0520">NAD</keyword>
<dbReference type="PROSITE" id="PS51014">
    <property type="entry name" value="COBK_CBIJ"/>
    <property type="match status" value="1"/>
</dbReference>
<protein>
    <recommendedName>
        <fullName evidence="3">precorrin-2 dehydrogenase</fullName>
        <ecNumber evidence="3">1.3.1.76</ecNumber>
    </recommendedName>
</protein>
<gene>
    <name evidence="9" type="primary">cobK</name>
    <name evidence="9" type="ORF">H8702_11775</name>
</gene>
<dbReference type="GO" id="GO:0043115">
    <property type="term" value="F:precorrin-2 dehydrogenase activity"/>
    <property type="evidence" value="ECO:0007669"/>
    <property type="project" value="UniProtKB-EC"/>
</dbReference>
<dbReference type="Gene3D" id="3.40.50.720">
    <property type="entry name" value="NAD(P)-binding Rossmann-like Domain"/>
    <property type="match status" value="2"/>
</dbReference>
<dbReference type="InterPro" id="IPR036291">
    <property type="entry name" value="NAD(P)-bd_dom_sf"/>
</dbReference>